<feature type="compositionally biased region" description="Basic and acidic residues" evidence="1">
    <location>
        <begin position="1"/>
        <end position="13"/>
    </location>
</feature>
<dbReference type="PANTHER" id="PTHR24148">
    <property type="entry name" value="ANKYRIN REPEAT DOMAIN-CONTAINING PROTEIN 39 HOMOLOG-RELATED"/>
    <property type="match status" value="1"/>
</dbReference>
<dbReference type="InterPro" id="IPR010730">
    <property type="entry name" value="HET"/>
</dbReference>
<evidence type="ECO:0000313" key="4">
    <source>
        <dbReference type="Proteomes" id="UP000298493"/>
    </source>
</evidence>
<dbReference type="EMBL" id="SNSC02000009">
    <property type="protein sequence ID" value="TID21262.1"/>
    <property type="molecule type" value="Genomic_DNA"/>
</dbReference>
<organism evidence="3 4">
    <name type="scientific">Venturia nashicola</name>
    <dbReference type="NCBI Taxonomy" id="86259"/>
    <lineage>
        <taxon>Eukaryota</taxon>
        <taxon>Fungi</taxon>
        <taxon>Dikarya</taxon>
        <taxon>Ascomycota</taxon>
        <taxon>Pezizomycotina</taxon>
        <taxon>Dothideomycetes</taxon>
        <taxon>Pleosporomycetidae</taxon>
        <taxon>Venturiales</taxon>
        <taxon>Venturiaceae</taxon>
        <taxon>Venturia</taxon>
    </lineage>
</organism>
<reference evidence="3 4" key="1">
    <citation type="submission" date="2019-04" db="EMBL/GenBank/DDBJ databases">
        <title>High contiguity whole genome sequence and gene annotation resource for two Venturia nashicola isolates.</title>
        <authorList>
            <person name="Prokchorchik M."/>
            <person name="Won K."/>
            <person name="Lee Y."/>
            <person name="Choi E.D."/>
            <person name="Segonzac C."/>
            <person name="Sohn K.H."/>
        </authorList>
    </citation>
    <scope>NUCLEOTIDE SEQUENCE [LARGE SCALE GENOMIC DNA]</scope>
    <source>
        <strain evidence="3 4">PRI2</strain>
    </source>
</reference>
<accession>A0A4Z1NYQ6</accession>
<sequence length="116" mass="13391">MEWEEMRDGHEDEFTASGMTGAPLYLPTTTTLSDTRNFIFSSSDWKNMREALSYAWGSNDDAVEIREQPNGLLPITRNLSFAMRHLRYLDRSPTLWIDAICINQQTLTKGARKFLQ</sequence>
<comment type="caution">
    <text evidence="3">The sequence shown here is derived from an EMBL/GenBank/DDBJ whole genome shotgun (WGS) entry which is preliminary data.</text>
</comment>
<evidence type="ECO:0000256" key="1">
    <source>
        <dbReference type="SAM" id="MobiDB-lite"/>
    </source>
</evidence>
<gene>
    <name evidence="3" type="ORF">E6O75_ATG04657</name>
</gene>
<feature type="region of interest" description="Disordered" evidence="1">
    <location>
        <begin position="1"/>
        <end position="21"/>
    </location>
</feature>
<evidence type="ECO:0000313" key="3">
    <source>
        <dbReference type="EMBL" id="TID21262.1"/>
    </source>
</evidence>
<dbReference type="Pfam" id="PF06985">
    <property type="entry name" value="HET"/>
    <property type="match status" value="1"/>
</dbReference>
<evidence type="ECO:0000259" key="2">
    <source>
        <dbReference type="Pfam" id="PF06985"/>
    </source>
</evidence>
<keyword evidence="4" id="KW-1185">Reference proteome</keyword>
<dbReference type="InterPro" id="IPR052895">
    <property type="entry name" value="HetReg/Transcr_Mod"/>
</dbReference>
<protein>
    <submittedName>
        <fullName evidence="3">HET-domain-containing protein</fullName>
    </submittedName>
</protein>
<dbReference type="AlphaFoldDB" id="A0A4Z1NYQ6"/>
<proteinExistence type="predicted"/>
<name>A0A4Z1NYQ6_9PEZI</name>
<dbReference type="PANTHER" id="PTHR24148:SF82">
    <property type="entry name" value="HETEROKARYON INCOMPATIBILITY DOMAIN-CONTAINING PROTEIN"/>
    <property type="match status" value="1"/>
</dbReference>
<feature type="domain" description="Heterokaryon incompatibility" evidence="2">
    <location>
        <begin position="50"/>
        <end position="107"/>
    </location>
</feature>
<dbReference type="Proteomes" id="UP000298493">
    <property type="component" value="Unassembled WGS sequence"/>
</dbReference>